<comment type="caution">
    <text evidence="4">The sequence shown here is derived from an EMBL/GenBank/DDBJ whole genome shotgun (WGS) entry which is preliminary data.</text>
</comment>
<accession>A0AB35WVQ8</accession>
<feature type="transmembrane region" description="Helical" evidence="1">
    <location>
        <begin position="319"/>
        <end position="338"/>
    </location>
</feature>
<dbReference type="InterPro" id="IPR002656">
    <property type="entry name" value="Acyl_transf_3_dom"/>
</dbReference>
<feature type="domain" description="SGNH" evidence="3">
    <location>
        <begin position="402"/>
        <end position="609"/>
    </location>
</feature>
<evidence type="ECO:0000259" key="2">
    <source>
        <dbReference type="Pfam" id="PF01757"/>
    </source>
</evidence>
<keyword evidence="1" id="KW-0472">Membrane</keyword>
<feature type="transmembrane region" description="Helical" evidence="1">
    <location>
        <begin position="45"/>
        <end position="69"/>
    </location>
</feature>
<sequence>MSRDNSKLLDAAQSARSHNTIRLDVQGLRAVAVLAVLAFHANSAWLSAGFIGVDVFFVISGFIITALLVERSESINLLTFYGSRIKRILPAYFVMLAVVAAVSAILLLPADFDLFYKSFRSASLFTSNSYFADFGSYFAPRVEELPLLHTWSLAIEMQFYLIFPLLIVCLPRRWLVPAFVLLAVALFIWSGFQALEDKSGKLYFSLSARIPEFLLGALVALVIKGRELPLSLASILGFVGALLVTFSVVAIDKQGFPGFWSVLPCLGAALVIAARRGPVNSLLASAPMVWVGGVSYSLYLWHWPILAFVRYYTGQYELTLPWLVAFVICSFLFAWLSYRFIETPIRQVSGLCQQLPKWIGAAICFFVLVALARQMNGWLVEPLPVEMTRYAPPEQICHGVQVGACKRGSADVEPSVLVIGDSHAAQLNFFFDEVGNQTHTAYRVLTGSSCVPIPGFDVERLPAWARKACLSQMQAVSAELPTARQIIIAGMWQYQMQSPAFVDALKRFLTQSAVAHKQVLVLAQIPMFETDVMRVRRFTELGLPAPLSFNKEWSVANQQVEALGKGLPGVRFLNFSESSFFGQAPYLQGGLIYRDSHHLNEVGARLYGRFAATQLQHVFDNP</sequence>
<feature type="transmembrane region" description="Helical" evidence="1">
    <location>
        <begin position="257"/>
        <end position="274"/>
    </location>
</feature>
<keyword evidence="4" id="KW-0012">Acyltransferase</keyword>
<evidence type="ECO:0000256" key="1">
    <source>
        <dbReference type="SAM" id="Phobius"/>
    </source>
</evidence>
<reference evidence="4 5" key="1">
    <citation type="submission" date="2024-01" db="EMBL/GenBank/DDBJ databases">
        <title>Unpublished Manusciprt.</title>
        <authorList>
            <person name="Duman M."/>
            <person name="Valdes E.G."/>
            <person name="Ajmi N."/>
            <person name="Altun S."/>
            <person name="Saticioglu I.B."/>
        </authorList>
    </citation>
    <scope>NUCLEOTIDE SEQUENCE [LARGE SCALE GENOMIC DNA]</scope>
    <source>
        <strain evidence="4 5">120P</strain>
    </source>
</reference>
<feature type="transmembrane region" description="Helical" evidence="1">
    <location>
        <begin position="89"/>
        <end position="110"/>
    </location>
</feature>
<dbReference type="RefSeq" id="WP_330079687.1">
    <property type="nucleotide sequence ID" value="NZ_JAZDCU010000006.1"/>
</dbReference>
<organism evidence="4 5">
    <name type="scientific">Pseudomonas auratipiscis</name>
    <dbReference type="NCBI Taxonomy" id="3115853"/>
    <lineage>
        <taxon>Bacteria</taxon>
        <taxon>Pseudomonadati</taxon>
        <taxon>Pseudomonadota</taxon>
        <taxon>Gammaproteobacteria</taxon>
        <taxon>Pseudomonadales</taxon>
        <taxon>Pseudomonadaceae</taxon>
        <taxon>Pseudomonas</taxon>
    </lineage>
</organism>
<dbReference type="Pfam" id="PF19040">
    <property type="entry name" value="SGNH"/>
    <property type="match status" value="1"/>
</dbReference>
<dbReference type="PANTHER" id="PTHR23028:SF53">
    <property type="entry name" value="ACYL_TRANSF_3 DOMAIN-CONTAINING PROTEIN"/>
    <property type="match status" value="1"/>
</dbReference>
<feature type="transmembrane region" description="Helical" evidence="1">
    <location>
        <begin position="230"/>
        <end position="251"/>
    </location>
</feature>
<feature type="transmembrane region" description="Helical" evidence="1">
    <location>
        <begin position="174"/>
        <end position="192"/>
    </location>
</feature>
<feature type="transmembrane region" description="Helical" evidence="1">
    <location>
        <begin position="148"/>
        <end position="167"/>
    </location>
</feature>
<dbReference type="InterPro" id="IPR050879">
    <property type="entry name" value="Acyltransferase_3"/>
</dbReference>
<feature type="transmembrane region" description="Helical" evidence="1">
    <location>
        <begin position="204"/>
        <end position="223"/>
    </location>
</feature>
<dbReference type="Proteomes" id="UP001307839">
    <property type="component" value="Unassembled WGS sequence"/>
</dbReference>
<keyword evidence="1" id="KW-1133">Transmembrane helix</keyword>
<dbReference type="GO" id="GO:0016020">
    <property type="term" value="C:membrane"/>
    <property type="evidence" value="ECO:0007669"/>
    <property type="project" value="TreeGrafter"/>
</dbReference>
<dbReference type="EMBL" id="JAZDQP010000007">
    <property type="protein sequence ID" value="MEE1867155.1"/>
    <property type="molecule type" value="Genomic_DNA"/>
</dbReference>
<dbReference type="Pfam" id="PF01757">
    <property type="entry name" value="Acyl_transf_3"/>
    <property type="match status" value="1"/>
</dbReference>
<feature type="transmembrane region" description="Helical" evidence="1">
    <location>
        <begin position="281"/>
        <end position="299"/>
    </location>
</feature>
<feature type="transmembrane region" description="Helical" evidence="1">
    <location>
        <begin position="358"/>
        <end position="379"/>
    </location>
</feature>
<dbReference type="GO" id="GO:0016747">
    <property type="term" value="F:acyltransferase activity, transferring groups other than amino-acyl groups"/>
    <property type="evidence" value="ECO:0007669"/>
    <property type="project" value="InterPro"/>
</dbReference>
<evidence type="ECO:0000259" key="3">
    <source>
        <dbReference type="Pfam" id="PF19040"/>
    </source>
</evidence>
<dbReference type="AlphaFoldDB" id="A0AB35WVQ8"/>
<evidence type="ECO:0000313" key="5">
    <source>
        <dbReference type="Proteomes" id="UP001307839"/>
    </source>
</evidence>
<keyword evidence="1" id="KW-0812">Transmembrane</keyword>
<dbReference type="EC" id="2.3.1.-" evidence="4"/>
<dbReference type="PANTHER" id="PTHR23028">
    <property type="entry name" value="ACETYLTRANSFERASE"/>
    <property type="match status" value="1"/>
</dbReference>
<name>A0AB35WVQ8_9PSED</name>
<feature type="domain" description="Acyltransferase 3" evidence="2">
    <location>
        <begin position="25"/>
        <end position="338"/>
    </location>
</feature>
<keyword evidence="5" id="KW-1185">Reference proteome</keyword>
<proteinExistence type="predicted"/>
<keyword evidence="4" id="KW-0808">Transferase</keyword>
<gene>
    <name evidence="4" type="ORF">V0R53_12195</name>
</gene>
<dbReference type="InterPro" id="IPR043968">
    <property type="entry name" value="SGNH"/>
</dbReference>
<dbReference type="GO" id="GO:0009103">
    <property type="term" value="P:lipopolysaccharide biosynthetic process"/>
    <property type="evidence" value="ECO:0007669"/>
    <property type="project" value="TreeGrafter"/>
</dbReference>
<protein>
    <submittedName>
        <fullName evidence="4">Acyltransferase family protein</fullName>
        <ecNumber evidence="4">2.3.1.-</ecNumber>
    </submittedName>
</protein>
<evidence type="ECO:0000313" key="4">
    <source>
        <dbReference type="EMBL" id="MEE1867155.1"/>
    </source>
</evidence>